<dbReference type="RefSeq" id="WP_310016083.1">
    <property type="nucleotide sequence ID" value="NZ_JAVDQT010000013.1"/>
</dbReference>
<gene>
    <name evidence="2" type="ORF">J2782_004364</name>
</gene>
<proteinExistence type="predicted"/>
<comment type="caution">
    <text evidence="2">The sequence shown here is derived from an EMBL/GenBank/DDBJ whole genome shotgun (WGS) entry which is preliminary data.</text>
</comment>
<dbReference type="EMBL" id="JAVDQT010000013">
    <property type="protein sequence ID" value="MDR6434611.1"/>
    <property type="molecule type" value="Genomic_DNA"/>
</dbReference>
<sequence>MIRIRPKTIAHFGLAAVATFYVLELANSIFGPIGHSEASALSIFIVFYLFLWIVKNLPWVVKTVIRTAIYAFIALNVKRFFFNRKA</sequence>
<feature type="transmembrane region" description="Helical" evidence="1">
    <location>
        <begin position="12"/>
        <end position="33"/>
    </location>
</feature>
<protein>
    <submittedName>
        <fullName evidence="2">Uncharacterized protein</fullName>
    </submittedName>
</protein>
<dbReference type="Proteomes" id="UP001184614">
    <property type="component" value="Unassembled WGS sequence"/>
</dbReference>
<keyword evidence="3" id="KW-1185">Reference proteome</keyword>
<organism evidence="2 3">
    <name type="scientific">Brucella pseudogrignonensis</name>
    <dbReference type="NCBI Taxonomy" id="419475"/>
    <lineage>
        <taxon>Bacteria</taxon>
        <taxon>Pseudomonadati</taxon>
        <taxon>Pseudomonadota</taxon>
        <taxon>Alphaproteobacteria</taxon>
        <taxon>Hyphomicrobiales</taxon>
        <taxon>Brucellaceae</taxon>
        <taxon>Brucella/Ochrobactrum group</taxon>
        <taxon>Brucella</taxon>
    </lineage>
</organism>
<keyword evidence="1" id="KW-1133">Transmembrane helix</keyword>
<keyword evidence="1" id="KW-0812">Transmembrane</keyword>
<evidence type="ECO:0000256" key="1">
    <source>
        <dbReference type="SAM" id="Phobius"/>
    </source>
</evidence>
<evidence type="ECO:0000313" key="3">
    <source>
        <dbReference type="Proteomes" id="UP001184614"/>
    </source>
</evidence>
<evidence type="ECO:0000313" key="2">
    <source>
        <dbReference type="EMBL" id="MDR6434611.1"/>
    </source>
</evidence>
<feature type="transmembrane region" description="Helical" evidence="1">
    <location>
        <begin position="39"/>
        <end position="57"/>
    </location>
</feature>
<keyword evidence="1" id="KW-0472">Membrane</keyword>
<reference evidence="2 3" key="1">
    <citation type="submission" date="2023-07" db="EMBL/GenBank/DDBJ databases">
        <title>Sorghum-associated microbial communities from plants grown in Nebraska, USA.</title>
        <authorList>
            <person name="Schachtman D."/>
        </authorList>
    </citation>
    <scope>NUCLEOTIDE SEQUENCE [LARGE SCALE GENOMIC DNA]</scope>
    <source>
        <strain evidence="2 3">DS1730</strain>
    </source>
</reference>
<accession>A0ABU1MFV5</accession>
<name>A0ABU1MFV5_9HYPH</name>